<sequence length="476" mass="54954">RQDHFGAAQPTRLRLHPASDYSESAMWKGIRRQLQAQCDIGRCRGARGYATGWDMQAPAMATYINYGEGEDDAIVQGAEWLMRLLQLQQGMDAEKAFTDKFRKEFQAVQDAPRYDIAPVFDLFVDYSKNLFTAIPENKPEERLKEIESFFALILSMLSYFEDSEHLDKSTTRLCELLSADTEQQPELRLRLLMMLYNTFSPPLQQRYRIFKYALDYAAAADMFDQVLPYLDYLDSWMADWESYLKIDEKRALYADISRHMRGYGKKSEAFQYLKQYHGLFQGAASDAMTKPEVVEQTIQLIKDAVMLPAVIQFDDVLMLDTVKALKSTPQGNLVTLCEIFLSGSVDDLKDFHKKNEKLFDEHSLNFQEAMSKIRLLTLATMARGQSELPLDDIAKRIQESPTAVEPWVVRAISEGVIDGRIDQLNRKVLVKSAFLRKFEKEEWNFLDSKLSHWIENLEQVIKFLGEQKNKNEALMA</sequence>
<keyword evidence="4" id="KW-0648">Protein biosynthesis</keyword>
<keyword evidence="3" id="KW-0396">Initiation factor</keyword>
<evidence type="ECO:0000256" key="4">
    <source>
        <dbReference type="ARBA" id="ARBA00022917"/>
    </source>
</evidence>
<dbReference type="AlphaFoldDB" id="A0A813ASG9"/>
<dbReference type="Proteomes" id="UP000601435">
    <property type="component" value="Unassembled WGS sequence"/>
</dbReference>
<dbReference type="SMART" id="SM00088">
    <property type="entry name" value="PINT"/>
    <property type="match status" value="1"/>
</dbReference>
<gene>
    <name evidence="6" type="primary">eif3m</name>
    <name evidence="6" type="ORF">SNEC2469_LOCUS28761</name>
</gene>
<dbReference type="GO" id="GO:0005852">
    <property type="term" value="C:eukaryotic translation initiation factor 3 complex"/>
    <property type="evidence" value="ECO:0007669"/>
    <property type="project" value="InterPro"/>
</dbReference>
<keyword evidence="7" id="KW-1185">Reference proteome</keyword>
<dbReference type="GO" id="GO:0003743">
    <property type="term" value="F:translation initiation factor activity"/>
    <property type="evidence" value="ECO:0007669"/>
    <property type="project" value="UniProtKB-KW"/>
</dbReference>
<evidence type="ECO:0000256" key="2">
    <source>
        <dbReference type="ARBA" id="ARBA00022490"/>
    </source>
</evidence>
<dbReference type="PANTHER" id="PTHR15350">
    <property type="entry name" value="COP9 SIGNALOSOME COMPLEX SUBUNIT 7/DENDRITIC CELL PROTEIN GA17"/>
    <property type="match status" value="1"/>
</dbReference>
<dbReference type="InterPro" id="IPR045237">
    <property type="entry name" value="COPS7/eIF3m"/>
</dbReference>
<feature type="domain" description="PCI" evidence="5">
    <location>
        <begin position="265"/>
        <end position="435"/>
    </location>
</feature>
<accession>A0A813ASG9</accession>
<organism evidence="6 7">
    <name type="scientific">Symbiodinium necroappetens</name>
    <dbReference type="NCBI Taxonomy" id="1628268"/>
    <lineage>
        <taxon>Eukaryota</taxon>
        <taxon>Sar</taxon>
        <taxon>Alveolata</taxon>
        <taxon>Dinophyceae</taxon>
        <taxon>Suessiales</taxon>
        <taxon>Symbiodiniaceae</taxon>
        <taxon>Symbiodinium</taxon>
    </lineage>
</organism>
<dbReference type="HAMAP" id="MF_03012">
    <property type="entry name" value="eIF3m"/>
    <property type="match status" value="1"/>
</dbReference>
<reference evidence="6" key="1">
    <citation type="submission" date="2021-02" db="EMBL/GenBank/DDBJ databases">
        <authorList>
            <person name="Dougan E. K."/>
            <person name="Rhodes N."/>
            <person name="Thang M."/>
            <person name="Chan C."/>
        </authorList>
    </citation>
    <scope>NUCLEOTIDE SEQUENCE</scope>
</reference>
<protein>
    <submittedName>
        <fullName evidence="6">Eif3m protein</fullName>
    </submittedName>
</protein>
<evidence type="ECO:0000313" key="7">
    <source>
        <dbReference type="Proteomes" id="UP000601435"/>
    </source>
</evidence>
<comment type="similarity">
    <text evidence="1">Belongs to the CSN7/EIF3M family. CSN7 subfamily.</text>
</comment>
<dbReference type="GO" id="GO:0002183">
    <property type="term" value="P:cytoplasmic translational initiation"/>
    <property type="evidence" value="ECO:0007669"/>
    <property type="project" value="TreeGrafter"/>
</dbReference>
<dbReference type="InterPro" id="IPR036390">
    <property type="entry name" value="WH_DNA-bd_sf"/>
</dbReference>
<dbReference type="Pfam" id="PF01399">
    <property type="entry name" value="PCI"/>
    <property type="match status" value="1"/>
</dbReference>
<feature type="non-terminal residue" evidence="6">
    <location>
        <position position="1"/>
    </location>
</feature>
<evidence type="ECO:0000259" key="5">
    <source>
        <dbReference type="PROSITE" id="PS50250"/>
    </source>
</evidence>
<dbReference type="EMBL" id="CAJNJA010063208">
    <property type="protein sequence ID" value="CAE7878884.1"/>
    <property type="molecule type" value="Genomic_DNA"/>
</dbReference>
<keyword evidence="2" id="KW-0963">Cytoplasm</keyword>
<dbReference type="PROSITE" id="PS50250">
    <property type="entry name" value="PCI"/>
    <property type="match status" value="1"/>
</dbReference>
<name>A0A813ASG9_9DINO</name>
<evidence type="ECO:0000256" key="1">
    <source>
        <dbReference type="ARBA" id="ARBA00008482"/>
    </source>
</evidence>
<dbReference type="InterPro" id="IPR027528">
    <property type="entry name" value="eIF3m"/>
</dbReference>
<proteinExistence type="inferred from homology"/>
<dbReference type="InterPro" id="IPR000717">
    <property type="entry name" value="PCI_dom"/>
</dbReference>
<evidence type="ECO:0000313" key="6">
    <source>
        <dbReference type="EMBL" id="CAE7878884.1"/>
    </source>
</evidence>
<evidence type="ECO:0000256" key="3">
    <source>
        <dbReference type="ARBA" id="ARBA00022540"/>
    </source>
</evidence>
<dbReference type="PANTHER" id="PTHR15350:SF2">
    <property type="entry name" value="EUKARYOTIC TRANSLATION INITIATION FACTOR 3 SUBUNIT M"/>
    <property type="match status" value="1"/>
</dbReference>
<comment type="caution">
    <text evidence="6">The sequence shown here is derived from an EMBL/GenBank/DDBJ whole genome shotgun (WGS) entry which is preliminary data.</text>
</comment>
<dbReference type="OrthoDB" id="10267031at2759"/>
<dbReference type="SUPFAM" id="SSF46785">
    <property type="entry name" value="Winged helix' DNA-binding domain"/>
    <property type="match status" value="1"/>
</dbReference>